<evidence type="ECO:0000259" key="4">
    <source>
        <dbReference type="Pfam" id="PF00669"/>
    </source>
</evidence>
<evidence type="ECO:0000256" key="1">
    <source>
        <dbReference type="ARBA" id="ARBA00005709"/>
    </source>
</evidence>
<comment type="subcellular location">
    <subcellularLocation>
        <location evidence="3">Secreted</location>
    </subcellularLocation>
    <subcellularLocation>
        <location evidence="3">Bacterial flagellum</location>
    </subcellularLocation>
</comment>
<dbReference type="EMBL" id="DLUG01000155">
    <property type="protein sequence ID" value="DAB36277.1"/>
    <property type="molecule type" value="Genomic_DNA"/>
</dbReference>
<dbReference type="GO" id="GO:0009288">
    <property type="term" value="C:bacterial-type flagellum"/>
    <property type="evidence" value="ECO:0007669"/>
    <property type="project" value="UniProtKB-SubCell"/>
</dbReference>
<protein>
    <recommendedName>
        <fullName evidence="3">Flagellin</fullName>
    </recommendedName>
</protein>
<dbReference type="InterPro" id="IPR046358">
    <property type="entry name" value="Flagellin_C"/>
</dbReference>
<comment type="function">
    <text evidence="3">Flagellin is the subunit protein which polymerizes to form the filaments of bacterial flagella.</text>
</comment>
<name>A0A2D3WC19_9BACT</name>
<organism evidence="6 7">
    <name type="scientific">Sulfurospirillum cavolei</name>
    <dbReference type="NCBI Taxonomy" id="366522"/>
    <lineage>
        <taxon>Bacteria</taxon>
        <taxon>Pseudomonadati</taxon>
        <taxon>Campylobacterota</taxon>
        <taxon>Epsilonproteobacteria</taxon>
        <taxon>Campylobacterales</taxon>
        <taxon>Sulfurospirillaceae</taxon>
        <taxon>Sulfurospirillum</taxon>
    </lineage>
</organism>
<dbReference type="Gene3D" id="1.20.1330.10">
    <property type="entry name" value="f41 fragment of flagellin, N-terminal domain"/>
    <property type="match status" value="2"/>
</dbReference>
<proteinExistence type="inferred from homology"/>
<dbReference type="InterPro" id="IPR001492">
    <property type="entry name" value="Flagellin"/>
</dbReference>
<dbReference type="SUPFAM" id="SSF64518">
    <property type="entry name" value="Phase 1 flagellin"/>
    <property type="match status" value="2"/>
</dbReference>
<dbReference type="GO" id="GO:0005576">
    <property type="term" value="C:extracellular region"/>
    <property type="evidence" value="ECO:0007669"/>
    <property type="project" value="UniProtKB-SubCell"/>
</dbReference>
<reference evidence="6 7" key="1">
    <citation type="journal article" date="2017" name="Front. Microbiol.">
        <title>Comparative Genomic Analysis of the Class Epsilonproteobacteria and Proposed Reclassification to Epsilonbacteraeota (phyl. nov.).</title>
        <authorList>
            <person name="Waite D.W."/>
            <person name="Vanwonterghem I."/>
            <person name="Rinke C."/>
            <person name="Parks D.H."/>
            <person name="Zhang Y."/>
            <person name="Takai K."/>
            <person name="Sievert S.M."/>
            <person name="Simon J."/>
            <person name="Campbell B.J."/>
            <person name="Hanson T.E."/>
            <person name="Woyke T."/>
            <person name="Klotz M.G."/>
            <person name="Hugenholtz P."/>
        </authorList>
    </citation>
    <scope>NUCLEOTIDE SEQUENCE [LARGE SCALE GENOMIC DNA]</scope>
    <source>
        <strain evidence="6">UBA11420</strain>
    </source>
</reference>
<comment type="similarity">
    <text evidence="1 3">Belongs to the bacterial flagellin family.</text>
</comment>
<evidence type="ECO:0000256" key="2">
    <source>
        <dbReference type="ARBA" id="ARBA00023143"/>
    </source>
</evidence>
<keyword evidence="6" id="KW-0966">Cell projection</keyword>
<keyword evidence="3" id="KW-0964">Secreted</keyword>
<keyword evidence="6" id="KW-0969">Cilium</keyword>
<dbReference type="AlphaFoldDB" id="A0A2D3WC19"/>
<dbReference type="Pfam" id="PF00669">
    <property type="entry name" value="Flagellin_N"/>
    <property type="match status" value="1"/>
</dbReference>
<evidence type="ECO:0000256" key="3">
    <source>
        <dbReference type="RuleBase" id="RU362073"/>
    </source>
</evidence>
<keyword evidence="6" id="KW-0282">Flagellum</keyword>
<evidence type="ECO:0000313" key="6">
    <source>
        <dbReference type="EMBL" id="DAB36277.1"/>
    </source>
</evidence>
<accession>A0A2D3WC19</accession>
<evidence type="ECO:0000259" key="5">
    <source>
        <dbReference type="Pfam" id="PF00700"/>
    </source>
</evidence>
<dbReference type="GO" id="GO:0005198">
    <property type="term" value="F:structural molecule activity"/>
    <property type="evidence" value="ECO:0007669"/>
    <property type="project" value="UniProtKB-UniRule"/>
</dbReference>
<feature type="domain" description="Flagellin C-terminal" evidence="5">
    <location>
        <begin position="797"/>
        <end position="877"/>
    </location>
</feature>
<dbReference type="PANTHER" id="PTHR42792">
    <property type="entry name" value="FLAGELLIN"/>
    <property type="match status" value="1"/>
</dbReference>
<dbReference type="Pfam" id="PF00700">
    <property type="entry name" value="Flagellin_C"/>
    <property type="match status" value="1"/>
</dbReference>
<evidence type="ECO:0000313" key="7">
    <source>
        <dbReference type="Proteomes" id="UP000231638"/>
    </source>
</evidence>
<dbReference type="Proteomes" id="UP000231638">
    <property type="component" value="Unassembled WGS sequence"/>
</dbReference>
<sequence>MRITNSLLHSTSLRNYRTNSESLYNINQQIASKLKIQNSYEDTGIYIDAMRLNTEIDTLTQSSAISSKAATFANNTDTTLTSFSSTLDQFKAKLVQASTSTNSTTSLEALANDLTGIKQQLLSLANTSINGQFLFSGSSLNQKPIDAYGNYQGNDENLKALIGSGVELDYNINGQSLFLGKDSDYSKIVSSNVALLNQSKLHPDVMTQNSQNETASEVYITQEDTIRDLVGDTNNNASDDGKAVFYLSGRKSNGTTFSNTIKMDTGSKVSNLLDSIGEAYGNTATNKVVSVSLNAHGQIEVKDLMTGHQTLEMNMFGAIDRNATAGQTGDAEQIMNIDNLTLHPNVDIIAFNKSNYATSLSSPDLTMRSSVLSGGNFGISFPQSGVDTSTISTTTALKDIFPADVDHLDFGATSFSIAGKTVQDLMSAIDTEYYGGVPTATLGSGMIKVPTNVVSIVPKNASNGLAHGNALPDAMNYARRGFEKDGNLLSGNVSQVVKSTNNFATASTKLVDVAGVDSLNGKQLVLNFTDKNGISRTGTLNLDSSDTTFSIDLDGDGIINSSEPNEIISIYNGKGDLNNTKTKADDMTYQQLLDIVSMVTSGNIPKQGVTSDAQTAINNAIAFGIAGDTTNRDAQAAIAKSGVSLETQAYIQKAIDAGIVKADPTSSAAQIAQATIDYDNAIANANTAEYNYALSTAKNSVEATLDYKGRINIVDKKSSETKIALSMYDKSATDFTGIGSTALSFMANDSVTVESPSVDIFKQLDEMIEAVRSGNLYMDASSDDPRAMGIQNALLQIDHIADHVNKAHTKIGALGNALTDANARSEMLTVNVKTVQNSVISVDTAEAYLEYQAIYTSYQAMLSTLSQINKLSLLDYM</sequence>
<gene>
    <name evidence="6" type="ORF">CFH80_05740</name>
</gene>
<feature type="domain" description="Flagellin N-terminal" evidence="4">
    <location>
        <begin position="8"/>
        <end position="138"/>
    </location>
</feature>
<dbReference type="InterPro" id="IPR001029">
    <property type="entry name" value="Flagellin_N"/>
</dbReference>
<dbReference type="STRING" id="366522.GCA_001548055_01316"/>
<comment type="caution">
    <text evidence="6">The sequence shown here is derived from an EMBL/GenBank/DDBJ whole genome shotgun (WGS) entry which is preliminary data.</text>
</comment>
<keyword evidence="2 3" id="KW-0975">Bacterial flagellum</keyword>
<dbReference type="PANTHER" id="PTHR42792:SF1">
    <property type="entry name" value="FLAGELLAR HOOK-ASSOCIATED PROTEIN 3"/>
    <property type="match status" value="1"/>
</dbReference>